<dbReference type="SUPFAM" id="SSF88659">
    <property type="entry name" value="Sigma3 and sigma4 domains of RNA polymerase sigma factors"/>
    <property type="match status" value="1"/>
</dbReference>
<dbReference type="InterPro" id="IPR013249">
    <property type="entry name" value="RNA_pol_sigma70_r4_t2"/>
</dbReference>
<evidence type="ECO:0000313" key="9">
    <source>
        <dbReference type="Proteomes" id="UP000831782"/>
    </source>
</evidence>
<dbReference type="Gene3D" id="1.10.1740.10">
    <property type="match status" value="1"/>
</dbReference>
<dbReference type="InterPro" id="IPR014284">
    <property type="entry name" value="RNA_pol_sigma-70_dom"/>
</dbReference>
<evidence type="ECO:0000256" key="5">
    <source>
        <dbReference type="ARBA" id="ARBA00023163"/>
    </source>
</evidence>
<keyword evidence="4" id="KW-0238">DNA-binding</keyword>
<dbReference type="InterPro" id="IPR039425">
    <property type="entry name" value="RNA_pol_sigma-70-like"/>
</dbReference>
<feature type="domain" description="RNA polymerase sigma-70 region 2" evidence="6">
    <location>
        <begin position="10"/>
        <end position="76"/>
    </location>
</feature>
<dbReference type="InterPro" id="IPR007627">
    <property type="entry name" value="RNA_pol_sigma70_r2"/>
</dbReference>
<gene>
    <name evidence="8" type="ORF">MUN88_01200</name>
</gene>
<sequence>MTNEEYIEELYIEYSKHVSNYINSILNNYHQAEDLMQETFIRALVKINTLKKEANVKPWLFRIAHNIAIDHVRRQKVLNNCLNELRSNSVRQWHPDVLAENNMDFINSLEKLKKSYKQVIIFRKLLGYTTDETGEQLNWSTSKVKTTLSRATYYFKKQLIEDEQVIIL</sequence>
<dbReference type="EMBL" id="CP095072">
    <property type="protein sequence ID" value="UOQ48806.1"/>
    <property type="molecule type" value="Genomic_DNA"/>
</dbReference>
<evidence type="ECO:0000256" key="1">
    <source>
        <dbReference type="ARBA" id="ARBA00010641"/>
    </source>
</evidence>
<dbReference type="InterPro" id="IPR036388">
    <property type="entry name" value="WH-like_DNA-bd_sf"/>
</dbReference>
<accession>A0ABY4F2Y9</accession>
<evidence type="ECO:0000313" key="8">
    <source>
        <dbReference type="EMBL" id="UOQ48806.1"/>
    </source>
</evidence>
<dbReference type="InterPro" id="IPR013325">
    <property type="entry name" value="RNA_pol_sigma_r2"/>
</dbReference>
<dbReference type="Gene3D" id="1.10.10.10">
    <property type="entry name" value="Winged helix-like DNA-binding domain superfamily/Winged helix DNA-binding domain"/>
    <property type="match status" value="1"/>
</dbReference>
<dbReference type="PANTHER" id="PTHR43133">
    <property type="entry name" value="RNA POLYMERASE ECF-TYPE SIGMA FACTO"/>
    <property type="match status" value="1"/>
</dbReference>
<reference evidence="8 9" key="1">
    <citation type="submission" date="2022-04" db="EMBL/GenBank/DDBJ databases">
        <title>Gracilibacillus sp. isolated from saltern.</title>
        <authorList>
            <person name="Won M."/>
            <person name="Lee C.-M."/>
            <person name="Woen H.-Y."/>
            <person name="Kwon S.-W."/>
        </authorList>
    </citation>
    <scope>NUCLEOTIDE SEQUENCE [LARGE SCALE GENOMIC DNA]</scope>
    <source>
        <strain evidence="8 9">SSWR10-1</strain>
    </source>
</reference>
<evidence type="ECO:0000256" key="4">
    <source>
        <dbReference type="ARBA" id="ARBA00023125"/>
    </source>
</evidence>
<dbReference type="Pfam" id="PF04542">
    <property type="entry name" value="Sigma70_r2"/>
    <property type="match status" value="1"/>
</dbReference>
<feature type="domain" description="RNA polymerase sigma factor 70 region 4 type 2" evidence="7">
    <location>
        <begin position="106"/>
        <end position="151"/>
    </location>
</feature>
<dbReference type="SUPFAM" id="SSF88946">
    <property type="entry name" value="Sigma2 domain of RNA polymerase sigma factors"/>
    <property type="match status" value="1"/>
</dbReference>
<name>A0ABY4F2Y9_9BACI</name>
<evidence type="ECO:0000256" key="2">
    <source>
        <dbReference type="ARBA" id="ARBA00023015"/>
    </source>
</evidence>
<dbReference type="NCBIfam" id="TIGR02937">
    <property type="entry name" value="sigma70-ECF"/>
    <property type="match status" value="1"/>
</dbReference>
<evidence type="ECO:0000256" key="3">
    <source>
        <dbReference type="ARBA" id="ARBA00023082"/>
    </source>
</evidence>
<comment type="similarity">
    <text evidence="1">Belongs to the sigma-70 factor family. ECF subfamily.</text>
</comment>
<evidence type="ECO:0000259" key="6">
    <source>
        <dbReference type="Pfam" id="PF04542"/>
    </source>
</evidence>
<organism evidence="8 9">
    <name type="scientific">Gracilibacillus caseinilyticus</name>
    <dbReference type="NCBI Taxonomy" id="2932256"/>
    <lineage>
        <taxon>Bacteria</taxon>
        <taxon>Bacillati</taxon>
        <taxon>Bacillota</taxon>
        <taxon>Bacilli</taxon>
        <taxon>Bacillales</taxon>
        <taxon>Bacillaceae</taxon>
        <taxon>Gracilibacillus</taxon>
    </lineage>
</organism>
<dbReference type="Proteomes" id="UP000831782">
    <property type="component" value="Chromosome"/>
</dbReference>
<dbReference type="PANTHER" id="PTHR43133:SF8">
    <property type="entry name" value="RNA POLYMERASE SIGMA FACTOR HI_1459-RELATED"/>
    <property type="match status" value="1"/>
</dbReference>
<keyword evidence="9" id="KW-1185">Reference proteome</keyword>
<keyword evidence="5" id="KW-0804">Transcription</keyword>
<dbReference type="Pfam" id="PF08281">
    <property type="entry name" value="Sigma70_r4_2"/>
    <property type="match status" value="1"/>
</dbReference>
<proteinExistence type="inferred from homology"/>
<keyword evidence="3" id="KW-0731">Sigma factor</keyword>
<keyword evidence="2" id="KW-0805">Transcription regulation</keyword>
<evidence type="ECO:0000259" key="7">
    <source>
        <dbReference type="Pfam" id="PF08281"/>
    </source>
</evidence>
<dbReference type="InterPro" id="IPR013324">
    <property type="entry name" value="RNA_pol_sigma_r3/r4-like"/>
</dbReference>
<dbReference type="RefSeq" id="WP_244719902.1">
    <property type="nucleotide sequence ID" value="NZ_CP095072.1"/>
</dbReference>
<protein>
    <submittedName>
        <fullName evidence="8">RNA polymerase sigma factor</fullName>
    </submittedName>
</protein>